<comment type="caution">
    <text evidence="2">The sequence shown here is derived from an EMBL/GenBank/DDBJ whole genome shotgun (WGS) entry which is preliminary data.</text>
</comment>
<name>A0A6D2F7T6_ECOLX</name>
<dbReference type="EMBL" id="QYMX01000067">
    <property type="protein sequence ID" value="TXW60420.1"/>
    <property type="molecule type" value="Genomic_DNA"/>
</dbReference>
<feature type="compositionally biased region" description="Basic and acidic residues" evidence="1">
    <location>
        <begin position="320"/>
        <end position="339"/>
    </location>
</feature>
<dbReference type="SUPFAM" id="SSF110849">
    <property type="entry name" value="ParB/Sulfiredoxin"/>
    <property type="match status" value="1"/>
</dbReference>
<dbReference type="RefSeq" id="WP_088541347.1">
    <property type="nucleotide sequence ID" value="NZ_BDPN01000001.1"/>
</dbReference>
<feature type="region of interest" description="Disordered" evidence="1">
    <location>
        <begin position="315"/>
        <end position="357"/>
    </location>
</feature>
<proteinExistence type="predicted"/>
<reference evidence="2" key="1">
    <citation type="submission" date="2018-09" db="EMBL/GenBank/DDBJ databases">
        <title>Persistent metagenomic signatures of early life antibiotic treatment in the infant gut microbiota and resistome.</title>
        <authorList>
            <person name="Gasparrini A.J."/>
        </authorList>
    </citation>
    <scope>NUCLEOTIDE SEQUENCE</scope>
    <source>
        <strain evidence="2">N039.E-6</strain>
    </source>
</reference>
<evidence type="ECO:0000313" key="2">
    <source>
        <dbReference type="EMBL" id="TXW60420.1"/>
    </source>
</evidence>
<sequence length="501" mass="57523">MNQLKSMNINKLLLDVDNPRFPTSAENQRDAIAKMLDLQYDRIYRLAKDIASKGLDPSENILVYPSEEESGFFVVAEGNRRVTALKLLHSPRLAPTEKARKAFEKLKITQLKDINVIDNCVLFDDDEYEHWVNLKHTGQNAGVGRVEWTATEKARHLARMGKQSFGNQILTFIEFNTDLYKEIIAKKRLLKITNITRLFGDLKVRDYFNLKSINGVLYSYQPYERFCAQLKNILDVMIEEDDKGKACFTVNRIRSQDDRVTFIIEQKIKPSESLLDKPWSLLEPKSFLTEKKHDSIDKNDASVSVKKVGLSEGDALKNTGMDKQEDDYSRHVGTEESKSKVSGTEQNKSKGKTPPKVDRNVLVPSYVKFNFRGHKKCSRIFNELKSHLTFDNTPNAISILLRIFIDLSVSTFVEENKLQFKEPHRTPGLHDKVKMCANFLRENKKMTGSQCTAVITFSSQITKHDGSLQQYVHNPHLIPSKEAVNTEWDNFELLLSLIWSE</sequence>
<evidence type="ECO:0008006" key="3">
    <source>
        <dbReference type="Google" id="ProtNLM"/>
    </source>
</evidence>
<dbReference type="InterPro" id="IPR036086">
    <property type="entry name" value="ParB/Sulfiredoxin_sf"/>
</dbReference>
<accession>A0A6D2F7T6</accession>
<dbReference type="AlphaFoldDB" id="A0A6D2F7T6"/>
<protein>
    <recommendedName>
        <fullName evidence="3">ParB/Sulfiredoxin domain-containing protein</fullName>
    </recommendedName>
</protein>
<evidence type="ECO:0000256" key="1">
    <source>
        <dbReference type="SAM" id="MobiDB-lite"/>
    </source>
</evidence>
<organism evidence="2">
    <name type="scientific">Escherichia coli</name>
    <dbReference type="NCBI Taxonomy" id="562"/>
    <lineage>
        <taxon>Bacteria</taxon>
        <taxon>Pseudomonadati</taxon>
        <taxon>Pseudomonadota</taxon>
        <taxon>Gammaproteobacteria</taxon>
        <taxon>Enterobacterales</taxon>
        <taxon>Enterobacteriaceae</taxon>
        <taxon>Escherichia</taxon>
    </lineage>
</organism>
<gene>
    <name evidence="2" type="ORF">D4M70_25330</name>
</gene>